<name>A0A5N1IE29_LACJE</name>
<keyword evidence="1" id="KW-0472">Membrane</keyword>
<proteinExistence type="predicted"/>
<keyword evidence="1" id="KW-0812">Transmembrane</keyword>
<dbReference type="Proteomes" id="UP001385848">
    <property type="component" value="Unassembled WGS sequence"/>
</dbReference>
<comment type="caution">
    <text evidence="2">The sequence shown here is derived from an EMBL/GenBank/DDBJ whole genome shotgun (WGS) entry which is preliminary data.</text>
</comment>
<feature type="transmembrane region" description="Helical" evidence="1">
    <location>
        <begin position="9"/>
        <end position="29"/>
    </location>
</feature>
<evidence type="ECO:0000256" key="1">
    <source>
        <dbReference type="SAM" id="Phobius"/>
    </source>
</evidence>
<organism evidence="2 4">
    <name type="scientific">Lactobacillus jensenii</name>
    <dbReference type="NCBI Taxonomy" id="109790"/>
    <lineage>
        <taxon>Bacteria</taxon>
        <taxon>Bacillati</taxon>
        <taxon>Bacillota</taxon>
        <taxon>Bacilli</taxon>
        <taxon>Lactobacillales</taxon>
        <taxon>Lactobacillaceae</taxon>
        <taxon>Lactobacillus</taxon>
    </lineage>
</organism>
<dbReference type="Proteomes" id="UP000327236">
    <property type="component" value="Unassembled WGS sequence"/>
</dbReference>
<evidence type="ECO:0000313" key="5">
    <source>
        <dbReference type="Proteomes" id="UP001385848"/>
    </source>
</evidence>
<keyword evidence="1" id="KW-1133">Transmembrane helix</keyword>
<feature type="transmembrane region" description="Helical" evidence="1">
    <location>
        <begin position="187"/>
        <end position="205"/>
    </location>
</feature>
<evidence type="ECO:0000313" key="2">
    <source>
        <dbReference type="EMBL" id="KAA9323499.1"/>
    </source>
</evidence>
<dbReference type="EMBL" id="VYWW01000008">
    <property type="protein sequence ID" value="KAA9323499.1"/>
    <property type="molecule type" value="Genomic_DNA"/>
</dbReference>
<dbReference type="KEGG" id="lje:BUE77_01765"/>
<dbReference type="GeneID" id="31742427"/>
<reference evidence="2 4" key="1">
    <citation type="submission" date="2019-09" db="EMBL/GenBank/DDBJ databases">
        <title>Draft genome sequence assemblies of isolates from the urinary tract.</title>
        <authorList>
            <person name="Mores C.R."/>
            <person name="Putonti C."/>
            <person name="Wolfe A.J."/>
        </authorList>
    </citation>
    <scope>NUCLEOTIDE SEQUENCE [LARGE SCALE GENOMIC DNA]</scope>
    <source>
        <strain evidence="2 4">UMB246</strain>
    </source>
</reference>
<dbReference type="AlphaFoldDB" id="A0A5N1IE29"/>
<feature type="transmembrane region" description="Helical" evidence="1">
    <location>
        <begin position="60"/>
        <end position="80"/>
    </location>
</feature>
<reference evidence="3 5" key="2">
    <citation type="submission" date="2024-04" db="EMBL/GenBank/DDBJ databases">
        <title>Three lactobacilli isolated from voided urine samples from females with type 2 diabetes.</title>
        <authorList>
            <person name="Kula A."/>
            <person name="Stegman N."/>
            <person name="Putonti C."/>
        </authorList>
    </citation>
    <scope>NUCLEOTIDE SEQUENCE [LARGE SCALE GENOMIC DNA]</scope>
    <source>
        <strain evidence="3 5">1855</strain>
    </source>
</reference>
<dbReference type="EMBL" id="JBBVUL010000007">
    <property type="protein sequence ID" value="MEL0565213.1"/>
    <property type="molecule type" value="Genomic_DNA"/>
</dbReference>
<gene>
    <name evidence="3" type="ORF">AAC431_04650</name>
    <name evidence="2" type="ORF">F6H94_02785</name>
</gene>
<evidence type="ECO:0000313" key="4">
    <source>
        <dbReference type="Proteomes" id="UP000327236"/>
    </source>
</evidence>
<dbReference type="RefSeq" id="WP_006585221.1">
    <property type="nucleotide sequence ID" value="NZ_CATOUV010000001.1"/>
</dbReference>
<feature type="transmembrane region" description="Helical" evidence="1">
    <location>
        <begin position="242"/>
        <end position="263"/>
    </location>
</feature>
<feature type="transmembrane region" description="Helical" evidence="1">
    <location>
        <begin position="156"/>
        <end position="181"/>
    </location>
</feature>
<dbReference type="OrthoDB" id="2291479at2"/>
<accession>A0A5N1IE29</accession>
<sequence>MLSKRTNKIIVLALLAYLILITYTILSAIKAEMRPGITIDAESFIYMFELVQPFGVYDGFLLTGTLLILPIIGSFVPIFVKNNNELNNVVQRIGYGNFLKKSVCQTFIVGLGFSFISQIYEIILINWNYAPIAFSNDSFYLAQRFNTFSNNSFIQLLTYIVTSSIGWGIFSVFIFACGLYIKKNPLFIVSGAVLGLILLLLPTLYGMMNYFLYAVANVTEISTLIAPGMIDFASQKAPGGIMIIWIISAILYALIAWILMMTWQKKQLRGK</sequence>
<keyword evidence="5" id="KW-1185">Reference proteome</keyword>
<protein>
    <submittedName>
        <fullName evidence="2">Uncharacterized protein</fullName>
    </submittedName>
</protein>
<evidence type="ECO:0000313" key="3">
    <source>
        <dbReference type="EMBL" id="MEL0565213.1"/>
    </source>
</evidence>